<evidence type="ECO:0000313" key="3">
    <source>
        <dbReference type="Proteomes" id="UP000050816"/>
    </source>
</evidence>
<accession>A0A0R1U5M9</accession>
<evidence type="ECO:0000313" key="2">
    <source>
        <dbReference type="EMBL" id="KRL88052.1"/>
    </source>
</evidence>
<proteinExistence type="predicted"/>
<dbReference type="NCBIfam" id="NF033520">
    <property type="entry name" value="transpos_IS982"/>
    <property type="match status" value="1"/>
</dbReference>
<gene>
    <name evidence="2" type="ORF">FC43_GL000514</name>
</gene>
<reference evidence="2 3" key="1">
    <citation type="journal article" date="2015" name="Genome Announc.">
        <title>Expanding the biotechnology potential of lactobacilli through comparative genomics of 213 strains and associated genera.</title>
        <authorList>
            <person name="Sun Z."/>
            <person name="Harris H.M."/>
            <person name="McCann A."/>
            <person name="Guo C."/>
            <person name="Argimon S."/>
            <person name="Zhang W."/>
            <person name="Yang X."/>
            <person name="Jeffery I.B."/>
            <person name="Cooney J.C."/>
            <person name="Kagawa T.F."/>
            <person name="Liu W."/>
            <person name="Song Y."/>
            <person name="Salvetti E."/>
            <person name="Wrobel A."/>
            <person name="Rasinkangas P."/>
            <person name="Parkhill J."/>
            <person name="Rea M.C."/>
            <person name="O'Sullivan O."/>
            <person name="Ritari J."/>
            <person name="Douillard F.P."/>
            <person name="Paul Ross R."/>
            <person name="Yang R."/>
            <person name="Briner A.E."/>
            <person name="Felis G.E."/>
            <person name="de Vos W.M."/>
            <person name="Barrangou R."/>
            <person name="Klaenhammer T.R."/>
            <person name="Caufield P.W."/>
            <person name="Cui Y."/>
            <person name="Zhang H."/>
            <person name="O'Toole P.W."/>
        </authorList>
    </citation>
    <scope>NUCLEOTIDE SEQUENCE [LARGE SCALE GENOMIC DNA]</scope>
    <source>
        <strain evidence="2 3">DSM 15946</strain>
    </source>
</reference>
<dbReference type="RefSeq" id="WP_056955429.1">
    <property type="nucleotide sequence ID" value="NZ_AZFK01000081.1"/>
</dbReference>
<name>A0A0R1U5M9_9LACO</name>
<dbReference type="PATRIC" id="fig|1423760.3.peg.534"/>
<dbReference type="Pfam" id="PF13612">
    <property type="entry name" value="DDE_Tnp_1_3"/>
    <property type="match status" value="1"/>
</dbReference>
<dbReference type="EMBL" id="AZFK01000081">
    <property type="protein sequence ID" value="KRL88052.1"/>
    <property type="molecule type" value="Genomic_DNA"/>
</dbReference>
<dbReference type="InterPro" id="IPR025668">
    <property type="entry name" value="Tnp_DDE_dom"/>
</dbReference>
<comment type="caution">
    <text evidence="2">The sequence shown here is derived from an EMBL/GenBank/DDBJ whole genome shotgun (WGS) entry which is preliminary data.</text>
</comment>
<protein>
    <submittedName>
        <fullName evidence="2">Transposase, IS4 family</fullName>
    </submittedName>
</protein>
<dbReference type="Proteomes" id="UP000050816">
    <property type="component" value="Unassembled WGS sequence"/>
</dbReference>
<sequence length="292" mass="33410">MLSYFKSSYDRHDFQAVFAYTCSELQQLMQDFVPRKFMERRNIEHVKLSDAEIMALMLLKTQYHISTWTAFYDLVQATIPSLPLLEYSRLIRRINQVTPVFQAIRRGLLTWTTPSQTAIIDSYPLPLCQGVRNARARLFAGIANIGYNAAKQLYFYGFKVHMIVEPSGLILDYEVTPASIHDVKAAPELIQNCPCPQILADVGYVGKDLRSKVKQQGHNIWTPYRSNMKGVKQHNRSARKRTRRLIETAFAKLKLLGSEQTYARSLVGLQAQIEALVMTNNLVKFGMLQTSN</sequence>
<organism evidence="2 3">
    <name type="scientific">Limosilactobacillus ingluviei DSM 15946</name>
    <dbReference type="NCBI Taxonomy" id="1423760"/>
    <lineage>
        <taxon>Bacteria</taxon>
        <taxon>Bacillati</taxon>
        <taxon>Bacillota</taxon>
        <taxon>Bacilli</taxon>
        <taxon>Lactobacillales</taxon>
        <taxon>Lactobacillaceae</taxon>
        <taxon>Limosilactobacillus</taxon>
    </lineage>
</organism>
<feature type="domain" description="Transposase DDE" evidence="1">
    <location>
        <begin position="116"/>
        <end position="256"/>
    </location>
</feature>
<evidence type="ECO:0000259" key="1">
    <source>
        <dbReference type="Pfam" id="PF13612"/>
    </source>
</evidence>
<dbReference type="AlphaFoldDB" id="A0A0R1U5M9"/>